<dbReference type="PANTHER" id="PTHR22684">
    <property type="entry name" value="NULP1-RELATED"/>
    <property type="match status" value="1"/>
</dbReference>
<dbReference type="EMBL" id="VXIV02001497">
    <property type="protein sequence ID" value="KAF6032563.1"/>
    <property type="molecule type" value="Genomic_DNA"/>
</dbReference>
<dbReference type="AlphaFoldDB" id="A0A7J7K2Z0"/>
<feature type="compositionally biased region" description="Basic residues" evidence="1">
    <location>
        <begin position="84"/>
        <end position="97"/>
    </location>
</feature>
<dbReference type="PANTHER" id="PTHR22684:SF0">
    <property type="entry name" value="RIBOSOME QUALITY CONTROL COMPLEX SUBUNIT TCF25"/>
    <property type="match status" value="1"/>
</dbReference>
<comment type="caution">
    <text evidence="2">The sequence shown here is derived from an EMBL/GenBank/DDBJ whole genome shotgun (WGS) entry which is preliminary data.</text>
</comment>
<evidence type="ECO:0000313" key="2">
    <source>
        <dbReference type="EMBL" id="KAF6032563.1"/>
    </source>
</evidence>
<keyword evidence="3" id="KW-1185">Reference proteome</keyword>
<dbReference type="InterPro" id="IPR006994">
    <property type="entry name" value="TCF25/Rqc1"/>
</dbReference>
<reference evidence="2" key="1">
    <citation type="submission" date="2020-06" db="EMBL/GenBank/DDBJ databases">
        <title>Draft genome of Bugula neritina, a colonial animal packing powerful symbionts and potential medicines.</title>
        <authorList>
            <person name="Rayko M."/>
        </authorList>
    </citation>
    <scope>NUCLEOTIDE SEQUENCE [LARGE SCALE GENOMIC DNA]</scope>
    <source>
        <strain evidence="2">Kwan_BN1</strain>
    </source>
</reference>
<evidence type="ECO:0000313" key="3">
    <source>
        <dbReference type="Proteomes" id="UP000593567"/>
    </source>
</evidence>
<dbReference type="GO" id="GO:1990112">
    <property type="term" value="C:RQC complex"/>
    <property type="evidence" value="ECO:0007669"/>
    <property type="project" value="TreeGrafter"/>
</dbReference>
<proteinExistence type="predicted"/>
<feature type="region of interest" description="Disordered" evidence="1">
    <location>
        <begin position="17"/>
        <end position="50"/>
    </location>
</feature>
<evidence type="ECO:0000256" key="1">
    <source>
        <dbReference type="SAM" id="MobiDB-lite"/>
    </source>
</evidence>
<feature type="region of interest" description="Disordered" evidence="1">
    <location>
        <begin position="68"/>
        <end position="97"/>
    </location>
</feature>
<name>A0A7J7K2Z0_BUGNE</name>
<accession>A0A7J7K2Z0</accession>
<organism evidence="2 3">
    <name type="scientific">Bugula neritina</name>
    <name type="common">Brown bryozoan</name>
    <name type="synonym">Sertularia neritina</name>
    <dbReference type="NCBI Taxonomy" id="10212"/>
    <lineage>
        <taxon>Eukaryota</taxon>
        <taxon>Metazoa</taxon>
        <taxon>Spiralia</taxon>
        <taxon>Lophotrochozoa</taxon>
        <taxon>Bryozoa</taxon>
        <taxon>Gymnolaemata</taxon>
        <taxon>Cheilostomatida</taxon>
        <taxon>Flustrina</taxon>
        <taxon>Buguloidea</taxon>
        <taxon>Bugulidae</taxon>
        <taxon>Bugula</taxon>
    </lineage>
</organism>
<dbReference type="Proteomes" id="UP000593567">
    <property type="component" value="Unassembled WGS sequence"/>
</dbReference>
<protein>
    <submittedName>
        <fullName evidence="2">TCF25</fullName>
    </submittedName>
</protein>
<feature type="compositionally biased region" description="Polar residues" evidence="1">
    <location>
        <begin position="21"/>
        <end position="35"/>
    </location>
</feature>
<feature type="compositionally biased region" description="Acidic residues" evidence="1">
    <location>
        <begin position="37"/>
        <end position="47"/>
    </location>
</feature>
<sequence>MSSRALKKLHGKDDLAIIEKSLTSTKARKTNSGANSSEDEDRSEEEFVSTPKKQNLFSLVLEDEELSSGNDETVQEIIPNASKSTKKKKNKKKNKRNKKLVEEDIDELLASTGSLPPTLTTAISRAGDSFDPLSIQLKNLNPENEMKKKFGQKVVGENSRRRQTHKTYKKTVHLVTPDPGWHPVTKTGFEMNLVGREGECHVFQIEHKSEYQKIQNKFWDAVDSMAPENLMAVLQLHAYHIDTLLQLSEVCRMSEDPQMAAELIERALYAFESSFHPLFNMTTGKCLLKYKVWENRGFFLALFRHLINVGNRGCYKTSLEYCKLLLGLDPEADPLCALLFIDFYSLRSDEYTYLIQLYTLWKDSRNLRILPNFAFSVPLAMFHTSQPDTPRRTGADEMLQESLMMFPGLLQPLLEECGVNTEADKSINKHFGEHKQQRQPASLRQLVHLYVGRTGSCWKAPECIEWLEANVKKCCEIGESNPERFSQLTSRGYSIYRGVAPPNVCRHLLMSDNKKAIADLPQEVTSSSILSYDPLPPADTVRSYDRQSNRVRAVSNQGFLSAFINSLRPNFDVNALMAEDEEAELDGAAGGAGNLRRAGAGLINAVRELLNNIELVGPERDDEDAQLPPNDEWD</sequence>
<gene>
    <name evidence="2" type="ORF">EB796_009164</name>
</gene>
<dbReference type="OrthoDB" id="205993at2759"/>
<dbReference type="Pfam" id="PF04910">
    <property type="entry name" value="Tcf25"/>
    <property type="match status" value="1"/>
</dbReference>